<reference evidence="2 3" key="1">
    <citation type="journal article" date="2015" name="Genome Announc.">
        <title>Expanding the biotechnology potential of lactobacilli through comparative genomics of 213 strains and associated genera.</title>
        <authorList>
            <person name="Sun Z."/>
            <person name="Harris H.M."/>
            <person name="McCann A."/>
            <person name="Guo C."/>
            <person name="Argimon S."/>
            <person name="Zhang W."/>
            <person name="Yang X."/>
            <person name="Jeffery I.B."/>
            <person name="Cooney J.C."/>
            <person name="Kagawa T.F."/>
            <person name="Liu W."/>
            <person name="Song Y."/>
            <person name="Salvetti E."/>
            <person name="Wrobel A."/>
            <person name="Rasinkangas P."/>
            <person name="Parkhill J."/>
            <person name="Rea M.C."/>
            <person name="O'Sullivan O."/>
            <person name="Ritari J."/>
            <person name="Douillard F.P."/>
            <person name="Paul Ross R."/>
            <person name="Yang R."/>
            <person name="Briner A.E."/>
            <person name="Felis G.E."/>
            <person name="de Vos W.M."/>
            <person name="Barrangou R."/>
            <person name="Klaenhammer T.R."/>
            <person name="Caufield P.W."/>
            <person name="Cui Y."/>
            <person name="Zhang H."/>
            <person name="O'Toole P.W."/>
        </authorList>
    </citation>
    <scope>NUCLEOTIDE SEQUENCE [LARGE SCALE GENOMIC DNA]</scope>
    <source>
        <strain evidence="2 3">DSM 19971</strain>
    </source>
</reference>
<dbReference type="Gene3D" id="3.40.630.30">
    <property type="match status" value="1"/>
</dbReference>
<dbReference type="InterPro" id="IPR000182">
    <property type="entry name" value="GNAT_dom"/>
</dbReference>
<name>A0A0R1QB64_9LACO</name>
<dbReference type="InterPro" id="IPR016181">
    <property type="entry name" value="Acyl_CoA_acyltransferase"/>
</dbReference>
<dbReference type="PROSITE" id="PS51186">
    <property type="entry name" value="GNAT"/>
    <property type="match status" value="1"/>
</dbReference>
<organism evidence="2 3">
    <name type="scientific">Liquorilactobacillus uvarum DSM 19971</name>
    <dbReference type="NCBI Taxonomy" id="1423812"/>
    <lineage>
        <taxon>Bacteria</taxon>
        <taxon>Bacillati</taxon>
        <taxon>Bacillota</taxon>
        <taxon>Bacilli</taxon>
        <taxon>Lactobacillales</taxon>
        <taxon>Lactobacillaceae</taxon>
        <taxon>Liquorilactobacillus</taxon>
    </lineage>
</organism>
<dbReference type="STRING" id="1423812.FD20_GL001594"/>
<evidence type="ECO:0000259" key="1">
    <source>
        <dbReference type="PROSITE" id="PS51186"/>
    </source>
</evidence>
<keyword evidence="2" id="KW-0808">Transferase</keyword>
<gene>
    <name evidence="2" type="ORF">FD20_GL001594</name>
</gene>
<dbReference type="GO" id="GO:0016747">
    <property type="term" value="F:acyltransferase activity, transferring groups other than amino-acyl groups"/>
    <property type="evidence" value="ECO:0007669"/>
    <property type="project" value="InterPro"/>
</dbReference>
<dbReference type="SUPFAM" id="SSF55729">
    <property type="entry name" value="Acyl-CoA N-acyltransferases (Nat)"/>
    <property type="match status" value="1"/>
</dbReference>
<evidence type="ECO:0000313" key="3">
    <source>
        <dbReference type="Proteomes" id="UP000051155"/>
    </source>
</evidence>
<dbReference type="OrthoDB" id="9796381at2"/>
<keyword evidence="3" id="KW-1185">Reference proteome</keyword>
<dbReference type="PATRIC" id="fig|1423812.3.peg.1702"/>
<accession>A0A0R1QB64</accession>
<dbReference type="Pfam" id="PF00583">
    <property type="entry name" value="Acetyltransf_1"/>
    <property type="match status" value="1"/>
</dbReference>
<sequence>MTIKFIRKAVKDDVSKIMEIIQKAKKILADENIPQWQSGYPDLKVIEDDINKGYAYVLIVGTSIAGVATLLQEEEPNYCRIYAGKWAHKEKAEKYVSIHRIAIDADYSGEHLSDFFFSNILTIAYQLGFRQIRIDTHAANKRMQHIVGKIGFSYSGVVYMHGNSKDKRNAYQLFLTD</sequence>
<dbReference type="Proteomes" id="UP000051155">
    <property type="component" value="Unassembled WGS sequence"/>
</dbReference>
<evidence type="ECO:0000313" key="2">
    <source>
        <dbReference type="EMBL" id="KRL38395.1"/>
    </source>
</evidence>
<comment type="caution">
    <text evidence="2">The sequence shown here is derived from an EMBL/GenBank/DDBJ whole genome shotgun (WGS) entry which is preliminary data.</text>
</comment>
<protein>
    <submittedName>
        <fullName evidence="2">Acetyltransferase</fullName>
    </submittedName>
</protein>
<dbReference type="AlphaFoldDB" id="A0A0R1QB64"/>
<proteinExistence type="predicted"/>
<feature type="domain" description="N-acetyltransferase" evidence="1">
    <location>
        <begin position="4"/>
        <end position="177"/>
    </location>
</feature>
<dbReference type="EMBL" id="AZEG01000004">
    <property type="protein sequence ID" value="KRL38395.1"/>
    <property type="molecule type" value="Genomic_DNA"/>
</dbReference>
<dbReference type="RefSeq" id="WP_057736064.1">
    <property type="nucleotide sequence ID" value="NZ_AZEG01000004.1"/>
</dbReference>